<proteinExistence type="predicted"/>
<gene>
    <name evidence="8" type="ORF">KC222_10595</name>
</gene>
<reference evidence="9" key="1">
    <citation type="submission" date="2023-07" db="EMBL/GenBank/DDBJ databases">
        <title>Cedecea davisae an AmpC producer and its therapeutic implications.</title>
        <authorList>
            <person name="Notter J."/>
        </authorList>
    </citation>
    <scope>NUCLEOTIDE SEQUENCE [LARGE SCALE GENOMIC DNA]</scope>
    <source>
        <strain evidence="9">1</strain>
    </source>
</reference>
<protein>
    <recommendedName>
        <fullName evidence="6">Propionate 3-nitronate monooxygenase</fullName>
    </recommendedName>
</protein>
<evidence type="ECO:0000256" key="2">
    <source>
        <dbReference type="ARBA" id="ARBA00022575"/>
    </source>
</evidence>
<sequence length="351" mass="37362">MTRSVTQELAIDFPIIQAPMAGVSTPELAAAVSNAGGLGSLGIGASSVAQARAAIIKTRELTSRPFNVNLFCHAAAPRDEVLEKAWVELFRPLFNSLGGVPPEKLSEIYQSFIGHDDMLEVLLDTAPAVVSFHFGVPESHIIQALHARKIVTMASATNLEEALLIVARGVDIVIAQGYEAGGHRGIFDEHALDARLSTFTLVQQLKRQIEVPVIAAGGIMDGSGIRAMMAIGADGVQLGTAFLLCPESAADNGYRSVINSSREHQTFMTRAISGREARCLDNDFCRRGRAFAAHVVPAYPVAYDMGKALASAAKAKGLQGYSAHWAGQGINLIREMPAGELVRTLAYEAGL</sequence>
<keyword evidence="3" id="KW-0285">Flavoprotein</keyword>
<evidence type="ECO:0000256" key="1">
    <source>
        <dbReference type="ARBA" id="ARBA00001917"/>
    </source>
</evidence>
<keyword evidence="5" id="KW-0560">Oxidoreductase</keyword>
<dbReference type="PANTHER" id="PTHR42747">
    <property type="entry name" value="NITRONATE MONOOXYGENASE-RELATED"/>
    <property type="match status" value="1"/>
</dbReference>
<evidence type="ECO:0000313" key="8">
    <source>
        <dbReference type="EMBL" id="MBU4682465.1"/>
    </source>
</evidence>
<keyword evidence="2" id="KW-0216">Detoxification</keyword>
<keyword evidence="4" id="KW-0288">FMN</keyword>
<dbReference type="Proteomes" id="UP000686327">
    <property type="component" value="Unassembled WGS sequence"/>
</dbReference>
<keyword evidence="8" id="KW-0503">Monooxygenase</keyword>
<dbReference type="EMBL" id="JAGRYU010000014">
    <property type="protein sequence ID" value="MBU4682465.1"/>
    <property type="molecule type" value="Genomic_DNA"/>
</dbReference>
<dbReference type="InterPro" id="IPR004136">
    <property type="entry name" value="NMO"/>
</dbReference>
<evidence type="ECO:0000256" key="6">
    <source>
        <dbReference type="ARBA" id="ARBA00031155"/>
    </source>
</evidence>
<comment type="catalytic activity">
    <reaction evidence="7">
        <text>3 propionate 3-nitronate + 3 O2 + H2O = 3 3-oxopropanoate + 2 nitrate + nitrite + H2O2 + 3 H(+)</text>
        <dbReference type="Rhea" id="RHEA:57332"/>
        <dbReference type="ChEBI" id="CHEBI:15377"/>
        <dbReference type="ChEBI" id="CHEBI:15378"/>
        <dbReference type="ChEBI" id="CHEBI:15379"/>
        <dbReference type="ChEBI" id="CHEBI:16240"/>
        <dbReference type="ChEBI" id="CHEBI:16301"/>
        <dbReference type="ChEBI" id="CHEBI:17632"/>
        <dbReference type="ChEBI" id="CHEBI:33190"/>
        <dbReference type="ChEBI" id="CHEBI:136067"/>
    </reaction>
</comment>
<evidence type="ECO:0000313" key="9">
    <source>
        <dbReference type="Proteomes" id="UP000686327"/>
    </source>
</evidence>
<dbReference type="GO" id="GO:0004497">
    <property type="term" value="F:monooxygenase activity"/>
    <property type="evidence" value="ECO:0007669"/>
    <property type="project" value="UniProtKB-KW"/>
</dbReference>
<dbReference type="Pfam" id="PF03060">
    <property type="entry name" value="NMO"/>
    <property type="match status" value="1"/>
</dbReference>
<dbReference type="PANTHER" id="PTHR42747:SF3">
    <property type="entry name" value="NITRONATE MONOOXYGENASE-RELATED"/>
    <property type="match status" value="1"/>
</dbReference>
<dbReference type="RefSeq" id="WP_216375695.1">
    <property type="nucleotide sequence ID" value="NZ_JAGRYT010000003.1"/>
</dbReference>
<comment type="caution">
    <text evidence="8">The sequence shown here is derived from an EMBL/GenBank/DDBJ whole genome shotgun (WGS) entry which is preliminary data.</text>
</comment>
<comment type="cofactor">
    <cofactor evidence="1">
        <name>FMN</name>
        <dbReference type="ChEBI" id="CHEBI:58210"/>
    </cofactor>
</comment>
<dbReference type="CDD" id="cd04730">
    <property type="entry name" value="NPD_like"/>
    <property type="match status" value="1"/>
</dbReference>
<name>A0ABS6DHC0_9ENTR</name>
<evidence type="ECO:0000256" key="7">
    <source>
        <dbReference type="ARBA" id="ARBA00049401"/>
    </source>
</evidence>
<evidence type="ECO:0000256" key="3">
    <source>
        <dbReference type="ARBA" id="ARBA00022630"/>
    </source>
</evidence>
<evidence type="ECO:0000256" key="4">
    <source>
        <dbReference type="ARBA" id="ARBA00022643"/>
    </source>
</evidence>
<evidence type="ECO:0000256" key="5">
    <source>
        <dbReference type="ARBA" id="ARBA00023002"/>
    </source>
</evidence>
<accession>A0ABS6DHC0</accession>
<keyword evidence="9" id="KW-1185">Reference proteome</keyword>
<organism evidence="8 9">
    <name type="scientific">Cedecea davisae</name>
    <dbReference type="NCBI Taxonomy" id="158484"/>
    <lineage>
        <taxon>Bacteria</taxon>
        <taxon>Pseudomonadati</taxon>
        <taxon>Pseudomonadota</taxon>
        <taxon>Gammaproteobacteria</taxon>
        <taxon>Enterobacterales</taxon>
        <taxon>Enterobacteriaceae</taxon>
        <taxon>Cedecea</taxon>
    </lineage>
</organism>